<dbReference type="AlphaFoldDB" id="A0A9K3LF32"/>
<dbReference type="InterPro" id="IPR012133">
    <property type="entry name" value="Alpha-hydoxy_acid_DH_FMN"/>
</dbReference>
<dbReference type="InterPro" id="IPR000262">
    <property type="entry name" value="FMN-dep_DH"/>
</dbReference>
<dbReference type="GO" id="GO:0016614">
    <property type="term" value="F:oxidoreductase activity, acting on CH-OH group of donors"/>
    <property type="evidence" value="ECO:0007669"/>
    <property type="project" value="UniProtKB-ARBA"/>
</dbReference>
<dbReference type="GO" id="GO:0010181">
    <property type="term" value="F:FMN binding"/>
    <property type="evidence" value="ECO:0007669"/>
    <property type="project" value="InterPro"/>
</dbReference>
<keyword evidence="2" id="KW-0285">Flavoprotein</keyword>
<comment type="caution">
    <text evidence="6">The sequence shown here is derived from an EMBL/GenBank/DDBJ whole genome shotgun (WGS) entry which is preliminary data.</text>
</comment>
<proteinExistence type="predicted"/>
<dbReference type="FunFam" id="3.20.20.70:FF:000029">
    <property type="entry name" value="L-lactate dehydrogenase"/>
    <property type="match status" value="1"/>
</dbReference>
<reference evidence="6" key="1">
    <citation type="journal article" date="2021" name="Sci. Rep.">
        <title>Diploid genomic architecture of Nitzschia inconspicua, an elite biomass production diatom.</title>
        <authorList>
            <person name="Oliver A."/>
            <person name="Podell S."/>
            <person name="Pinowska A."/>
            <person name="Traller J.C."/>
            <person name="Smith S.R."/>
            <person name="McClure R."/>
            <person name="Beliaev A."/>
            <person name="Bohutskyi P."/>
            <person name="Hill E.A."/>
            <person name="Rabines A."/>
            <person name="Zheng H."/>
            <person name="Allen L.Z."/>
            <person name="Kuo A."/>
            <person name="Grigoriev I.V."/>
            <person name="Allen A.E."/>
            <person name="Hazlebeck D."/>
            <person name="Allen E.E."/>
        </authorList>
    </citation>
    <scope>NUCLEOTIDE SEQUENCE</scope>
    <source>
        <strain evidence="6">Hildebrandi</strain>
    </source>
</reference>
<evidence type="ECO:0000313" key="6">
    <source>
        <dbReference type="EMBL" id="KAG7360363.1"/>
    </source>
</evidence>
<dbReference type="EMBL" id="JAGRRH010000013">
    <property type="protein sequence ID" value="KAG7360363.1"/>
    <property type="molecule type" value="Genomic_DNA"/>
</dbReference>
<dbReference type="PANTHER" id="PTHR10578">
    <property type="entry name" value="S -2-HYDROXY-ACID OXIDASE-RELATED"/>
    <property type="match status" value="1"/>
</dbReference>
<feature type="domain" description="FMN hydroxy acid dehydrogenase" evidence="5">
    <location>
        <begin position="29"/>
        <end position="408"/>
    </location>
</feature>
<dbReference type="PIRSF" id="PIRSF000138">
    <property type="entry name" value="Al-hdrx_acd_dh"/>
    <property type="match status" value="1"/>
</dbReference>
<sequence>MIFNPHKLGIHKVLKHIPLNAVFDAPYKRALKKAVNIADLRLIAKSRAHKMVFDYLDAGADDEISLRRGKDAYTELEMHYKILSGIKPPLDLSTKIFGMDVNLPFFGCPTAGNRMFHWEGETAAAKASEKFGTLYGLSSLATTGITEIGAIHSGPKVFQLYVWKDRELVKEVIAKAKEGGFGALALTVDFTWYGNRERDIRNDFSIPPKYSVPQMIEALRKPAWTYDFLSHEPYTYACINTDVPADSLAAFVNSQIAPEFNWSDAEWLLGEWNGPAAPKGVVRPDDAKRAIEIGFSSIWVSNHGARQLETSPATIDVLPSIREAVGPDVEIIMDGGVQRGTDIAKALALGADSVGVGKPYLWGLAAGGEAGVSRAYEILKVELDRAMGLLGTPTVADLKREGPSLIKRRGSSIRDYPDRNAHLRGYGGGIV</sequence>
<dbReference type="PROSITE" id="PS51349">
    <property type="entry name" value="FMN_HYDROXY_ACID_DH_2"/>
    <property type="match status" value="1"/>
</dbReference>
<protein>
    <submittedName>
        <fullName evidence="6">Glycolate oxidase</fullName>
    </submittedName>
</protein>
<keyword evidence="4" id="KW-0560">Oxidoreductase</keyword>
<dbReference type="InterPro" id="IPR008259">
    <property type="entry name" value="FMN_hydac_DH_AS"/>
</dbReference>
<evidence type="ECO:0000256" key="4">
    <source>
        <dbReference type="ARBA" id="ARBA00023002"/>
    </source>
</evidence>
<dbReference type="Proteomes" id="UP000693970">
    <property type="component" value="Unassembled WGS sequence"/>
</dbReference>
<dbReference type="CDD" id="cd02809">
    <property type="entry name" value="alpha_hydroxyacid_oxid_FMN"/>
    <property type="match status" value="1"/>
</dbReference>
<keyword evidence="7" id="KW-1185">Reference proteome</keyword>
<dbReference type="PROSITE" id="PS00557">
    <property type="entry name" value="FMN_HYDROXY_ACID_DH_1"/>
    <property type="match status" value="1"/>
</dbReference>
<keyword evidence="3" id="KW-0288">FMN</keyword>
<evidence type="ECO:0000259" key="5">
    <source>
        <dbReference type="PROSITE" id="PS51349"/>
    </source>
</evidence>
<evidence type="ECO:0000256" key="3">
    <source>
        <dbReference type="ARBA" id="ARBA00022643"/>
    </source>
</evidence>
<dbReference type="PANTHER" id="PTHR10578:SF149">
    <property type="entry name" value="2-HYDROXYACID OXIDASE 2"/>
    <property type="match status" value="1"/>
</dbReference>
<evidence type="ECO:0000256" key="2">
    <source>
        <dbReference type="ARBA" id="ARBA00022630"/>
    </source>
</evidence>
<name>A0A9K3LF32_9STRA</name>
<dbReference type="Pfam" id="PF01070">
    <property type="entry name" value="FMN_dh"/>
    <property type="match status" value="1"/>
</dbReference>
<dbReference type="OrthoDB" id="25826at2759"/>
<gene>
    <name evidence="6" type="ORF">IV203_035462</name>
</gene>
<dbReference type="InterPro" id="IPR037396">
    <property type="entry name" value="FMN_HAD"/>
</dbReference>
<evidence type="ECO:0000256" key="1">
    <source>
        <dbReference type="ARBA" id="ARBA00001917"/>
    </source>
</evidence>
<evidence type="ECO:0000313" key="7">
    <source>
        <dbReference type="Proteomes" id="UP000693970"/>
    </source>
</evidence>
<organism evidence="6 7">
    <name type="scientific">Nitzschia inconspicua</name>
    <dbReference type="NCBI Taxonomy" id="303405"/>
    <lineage>
        <taxon>Eukaryota</taxon>
        <taxon>Sar</taxon>
        <taxon>Stramenopiles</taxon>
        <taxon>Ochrophyta</taxon>
        <taxon>Bacillariophyta</taxon>
        <taxon>Bacillariophyceae</taxon>
        <taxon>Bacillariophycidae</taxon>
        <taxon>Bacillariales</taxon>
        <taxon>Bacillariaceae</taxon>
        <taxon>Nitzschia</taxon>
    </lineage>
</organism>
<comment type="cofactor">
    <cofactor evidence="1">
        <name>FMN</name>
        <dbReference type="ChEBI" id="CHEBI:58210"/>
    </cofactor>
</comment>
<accession>A0A9K3LF32</accession>
<reference evidence="6" key="2">
    <citation type="submission" date="2021-04" db="EMBL/GenBank/DDBJ databases">
        <authorList>
            <person name="Podell S."/>
        </authorList>
    </citation>
    <scope>NUCLEOTIDE SEQUENCE</scope>
    <source>
        <strain evidence="6">Hildebrandi</strain>
    </source>
</reference>